<proteinExistence type="predicted"/>
<evidence type="ECO:0000313" key="7">
    <source>
        <dbReference type="Proteomes" id="UP000003416"/>
    </source>
</evidence>
<dbReference type="GO" id="GO:0046872">
    <property type="term" value="F:metal ion binding"/>
    <property type="evidence" value="ECO:0007669"/>
    <property type="project" value="UniProtKB-KW"/>
</dbReference>
<dbReference type="AlphaFoldDB" id="F3PN25"/>
<dbReference type="PROSITE" id="PS00198">
    <property type="entry name" value="4FE4S_FER_1"/>
    <property type="match status" value="2"/>
</dbReference>
<dbReference type="PANTHER" id="PTHR24960">
    <property type="entry name" value="PHOTOSYSTEM I IRON-SULFUR CENTER-RELATED"/>
    <property type="match status" value="1"/>
</dbReference>
<evidence type="ECO:0000256" key="4">
    <source>
        <dbReference type="ARBA" id="ARBA00023014"/>
    </source>
</evidence>
<feature type="domain" description="4Fe-4S ferredoxin-type" evidence="5">
    <location>
        <begin position="177"/>
        <end position="205"/>
    </location>
</feature>
<dbReference type="NCBIfam" id="NF038196">
    <property type="entry name" value="ferrodoxin_EFR1"/>
    <property type="match status" value="1"/>
</dbReference>
<dbReference type="Gene3D" id="3.40.50.360">
    <property type="match status" value="1"/>
</dbReference>
<dbReference type="InterPro" id="IPR047964">
    <property type="entry name" value="EFR1-like"/>
</dbReference>
<dbReference type="EMBL" id="AFBN01000004">
    <property type="protein sequence ID" value="EGF59817.1"/>
    <property type="molecule type" value="Genomic_DNA"/>
</dbReference>
<organism evidence="6 7">
    <name type="scientific">Bacteroides fluxus YIT 12057</name>
    <dbReference type="NCBI Taxonomy" id="763034"/>
    <lineage>
        <taxon>Bacteria</taxon>
        <taxon>Pseudomonadati</taxon>
        <taxon>Bacteroidota</taxon>
        <taxon>Bacteroidia</taxon>
        <taxon>Bacteroidales</taxon>
        <taxon>Bacteroidaceae</taxon>
        <taxon>Bacteroides</taxon>
    </lineage>
</organism>
<dbReference type="InterPro" id="IPR029039">
    <property type="entry name" value="Flavoprotein-like_sf"/>
</dbReference>
<dbReference type="InterPro" id="IPR017896">
    <property type="entry name" value="4Fe4S_Fe-S-bd"/>
</dbReference>
<dbReference type="SUPFAM" id="SSF52218">
    <property type="entry name" value="Flavoproteins"/>
    <property type="match status" value="1"/>
</dbReference>
<evidence type="ECO:0000256" key="1">
    <source>
        <dbReference type="ARBA" id="ARBA00022485"/>
    </source>
</evidence>
<keyword evidence="3" id="KW-0408">Iron</keyword>
<dbReference type="PANTHER" id="PTHR24960:SF79">
    <property type="entry name" value="PHOTOSYSTEM I IRON-SULFUR CENTER"/>
    <property type="match status" value="1"/>
</dbReference>
<keyword evidence="2" id="KW-0479">Metal-binding</keyword>
<dbReference type="RefSeq" id="WP_009123477.1">
    <property type="nucleotide sequence ID" value="NZ_GL882605.1"/>
</dbReference>
<keyword evidence="4" id="KW-0411">Iron-sulfur</keyword>
<evidence type="ECO:0000259" key="5">
    <source>
        <dbReference type="PROSITE" id="PS51379"/>
    </source>
</evidence>
<dbReference type="SUPFAM" id="SSF54862">
    <property type="entry name" value="4Fe-4S ferredoxins"/>
    <property type="match status" value="1"/>
</dbReference>
<accession>F3PN25</accession>
<gene>
    <name evidence="6" type="ORF">HMPREF9446_00111</name>
</gene>
<name>F3PN25_9BACE</name>
<feature type="domain" description="4Fe-4S ferredoxin-type" evidence="5">
    <location>
        <begin position="206"/>
        <end position="233"/>
    </location>
</feature>
<dbReference type="HOGENOM" id="CLU_068049_0_0_10"/>
<dbReference type="PROSITE" id="PS51379">
    <property type="entry name" value="4FE4S_FER_2"/>
    <property type="match status" value="2"/>
</dbReference>
<evidence type="ECO:0000256" key="2">
    <source>
        <dbReference type="ARBA" id="ARBA00022723"/>
    </source>
</evidence>
<sequence length="246" mass="27755">MILYFTGTGNSRWVAERLAEATHDTILSIADCLKQKVMPEELAGTEKIGLVFPVHSWYAPRVVVDFLSRLQLPRCRYRYAVCTCGDDVGKGMSRLAKHFPVDAAWSVAMPNTYVPMFNLDSETLCRKKIEEARRQVASIAEEVLQQKKVWKVHEGGAAWLKTYAVNPLFVRFTISSKGFHVDEGCISCGICAKSCPVGNISMTDGRPVWRKQCIHCMACVHACPREVIQYGKTTRNKGRYRLADYL</sequence>
<dbReference type="InterPro" id="IPR050157">
    <property type="entry name" value="PSI_iron-sulfur_center"/>
</dbReference>
<dbReference type="STRING" id="763034.HMPREF9446_00111"/>
<dbReference type="Pfam" id="PF13187">
    <property type="entry name" value="Fer4_9"/>
    <property type="match status" value="1"/>
</dbReference>
<protein>
    <submittedName>
        <fullName evidence="6">4Fe-4S binding domain protein</fullName>
    </submittedName>
</protein>
<dbReference type="Gene3D" id="3.30.70.20">
    <property type="match status" value="1"/>
</dbReference>
<reference evidence="6 7" key="1">
    <citation type="submission" date="2011-02" db="EMBL/GenBank/DDBJ databases">
        <authorList>
            <person name="Weinstock G."/>
            <person name="Sodergren E."/>
            <person name="Clifton S."/>
            <person name="Fulton L."/>
            <person name="Fulton B."/>
            <person name="Courtney L."/>
            <person name="Fronick C."/>
            <person name="Harrison M."/>
            <person name="Strong C."/>
            <person name="Farmer C."/>
            <person name="Delahaunty K."/>
            <person name="Markovic C."/>
            <person name="Hall O."/>
            <person name="Minx P."/>
            <person name="Tomlinson C."/>
            <person name="Mitreva M."/>
            <person name="Hou S."/>
            <person name="Chen J."/>
            <person name="Wollam A."/>
            <person name="Pepin K.H."/>
            <person name="Johnson M."/>
            <person name="Bhonagiri V."/>
            <person name="Zhang X."/>
            <person name="Suruliraj S."/>
            <person name="Warren W."/>
            <person name="Chinwalla A."/>
            <person name="Mardis E.R."/>
            <person name="Wilson R.K."/>
        </authorList>
    </citation>
    <scope>NUCLEOTIDE SEQUENCE [LARGE SCALE GENOMIC DNA]</scope>
    <source>
        <strain evidence="6 7">YIT 12057</strain>
    </source>
</reference>
<keyword evidence="7" id="KW-1185">Reference proteome</keyword>
<dbReference type="InterPro" id="IPR017900">
    <property type="entry name" value="4Fe4S_Fe_S_CS"/>
</dbReference>
<comment type="caution">
    <text evidence="6">The sequence shown here is derived from an EMBL/GenBank/DDBJ whole genome shotgun (WGS) entry which is preliminary data.</text>
</comment>
<dbReference type="Proteomes" id="UP000003416">
    <property type="component" value="Unassembled WGS sequence"/>
</dbReference>
<evidence type="ECO:0000313" key="6">
    <source>
        <dbReference type="EMBL" id="EGF59817.1"/>
    </source>
</evidence>
<evidence type="ECO:0000256" key="3">
    <source>
        <dbReference type="ARBA" id="ARBA00023004"/>
    </source>
</evidence>
<dbReference type="GO" id="GO:0051539">
    <property type="term" value="F:4 iron, 4 sulfur cluster binding"/>
    <property type="evidence" value="ECO:0007669"/>
    <property type="project" value="UniProtKB-KW"/>
</dbReference>
<keyword evidence="1" id="KW-0004">4Fe-4S</keyword>
<dbReference type="GeneID" id="86047958"/>
<dbReference type="eggNOG" id="COG1143">
    <property type="taxonomic scope" value="Bacteria"/>
</dbReference>